<protein>
    <submittedName>
        <fullName evidence="2">Uncharacterized protein</fullName>
    </submittedName>
</protein>
<keyword evidence="1" id="KW-1133">Transmembrane helix</keyword>
<dbReference type="Proteomes" id="UP000777440">
    <property type="component" value="Unassembled WGS sequence"/>
</dbReference>
<organism evidence="2 3">
    <name type="scientific">Microbacterium ureisolvens</name>
    <dbReference type="NCBI Taxonomy" id="2781186"/>
    <lineage>
        <taxon>Bacteria</taxon>
        <taxon>Bacillati</taxon>
        <taxon>Actinomycetota</taxon>
        <taxon>Actinomycetes</taxon>
        <taxon>Micrococcales</taxon>
        <taxon>Microbacteriaceae</taxon>
        <taxon>Microbacterium</taxon>
    </lineage>
</organism>
<evidence type="ECO:0000313" key="3">
    <source>
        <dbReference type="Proteomes" id="UP000777440"/>
    </source>
</evidence>
<reference evidence="2 3" key="1">
    <citation type="journal article" date="2021" name="MBio">
        <title>Poor Competitiveness of Bradyrhizobium in Pigeon Pea Root Colonization in Indian Soils.</title>
        <authorList>
            <person name="Chalasani D."/>
            <person name="Basu A."/>
            <person name="Pullabhotla S.V.S.R.N."/>
            <person name="Jorrin B."/>
            <person name="Neal A.L."/>
            <person name="Poole P.S."/>
            <person name="Podile A.R."/>
            <person name="Tkacz A."/>
        </authorList>
    </citation>
    <scope>NUCLEOTIDE SEQUENCE [LARGE SCALE GENOMIC DNA]</scope>
    <source>
        <strain evidence="2 3">HU12</strain>
    </source>
</reference>
<keyword evidence="1" id="KW-0812">Transmembrane</keyword>
<accession>A0ABS7HXB3</accession>
<name>A0ABS7HXB3_9MICO</name>
<comment type="caution">
    <text evidence="2">The sequence shown here is derived from an EMBL/GenBank/DDBJ whole genome shotgun (WGS) entry which is preliminary data.</text>
</comment>
<dbReference type="EMBL" id="JAEUAX010000004">
    <property type="protein sequence ID" value="MBW9110021.1"/>
    <property type="molecule type" value="Genomic_DNA"/>
</dbReference>
<evidence type="ECO:0000256" key="1">
    <source>
        <dbReference type="SAM" id="Phobius"/>
    </source>
</evidence>
<proteinExistence type="predicted"/>
<keyword evidence="3" id="KW-1185">Reference proteome</keyword>
<feature type="transmembrane region" description="Helical" evidence="1">
    <location>
        <begin position="31"/>
        <end position="52"/>
    </location>
</feature>
<evidence type="ECO:0000313" key="2">
    <source>
        <dbReference type="EMBL" id="MBW9110021.1"/>
    </source>
</evidence>
<sequence>MNSSAVTIYIAALFLIGLAMAVFGTLLPLGGGSTVALVGAAAIGAALVLIGIRMMKPNER</sequence>
<dbReference type="RefSeq" id="WP_220288287.1">
    <property type="nucleotide sequence ID" value="NZ_JAEUAX010000004.1"/>
</dbReference>
<keyword evidence="1" id="KW-0472">Membrane</keyword>
<gene>
    <name evidence="2" type="ORF">JNB61_09590</name>
</gene>